<reference evidence="5 6" key="1">
    <citation type="journal article" date="2017" name="Curr. Biol.">
        <title>Genome architecture and evolution of a unichromosomal asexual nematode.</title>
        <authorList>
            <person name="Fradin H."/>
            <person name="Zegar C."/>
            <person name="Gutwein M."/>
            <person name="Lucas J."/>
            <person name="Kovtun M."/>
            <person name="Corcoran D."/>
            <person name="Baugh L.R."/>
            <person name="Kiontke K."/>
            <person name="Gunsalus K."/>
            <person name="Fitch D.H."/>
            <person name="Piano F."/>
        </authorList>
    </citation>
    <scope>NUCLEOTIDE SEQUENCE [LARGE SCALE GENOMIC DNA]</scope>
    <source>
        <strain evidence="5">PF1309</strain>
    </source>
</reference>
<evidence type="ECO:0000313" key="5">
    <source>
        <dbReference type="EMBL" id="PAV90019.1"/>
    </source>
</evidence>
<feature type="compositionally biased region" description="Basic and acidic residues" evidence="3">
    <location>
        <begin position="598"/>
        <end position="614"/>
    </location>
</feature>
<evidence type="ECO:0000256" key="3">
    <source>
        <dbReference type="SAM" id="MobiDB-lite"/>
    </source>
</evidence>
<dbReference type="GO" id="GO:0006397">
    <property type="term" value="P:mRNA processing"/>
    <property type="evidence" value="ECO:0007669"/>
    <property type="project" value="UniProtKB-KW"/>
</dbReference>
<comment type="caution">
    <text evidence="5">The sequence shown here is derived from an EMBL/GenBank/DDBJ whole genome shotgun (WGS) entry which is preliminary data.</text>
</comment>
<feature type="compositionally biased region" description="Acidic residues" evidence="3">
    <location>
        <begin position="184"/>
        <end position="193"/>
    </location>
</feature>
<feature type="compositionally biased region" description="Basic residues" evidence="3">
    <location>
        <begin position="388"/>
        <end position="413"/>
    </location>
</feature>
<keyword evidence="2" id="KW-0508">mRNA splicing</keyword>
<dbReference type="AlphaFoldDB" id="A0A2A2LV00"/>
<feature type="compositionally biased region" description="Basic residues" evidence="3">
    <location>
        <begin position="429"/>
        <end position="441"/>
    </location>
</feature>
<name>A0A2A2LV00_9BILA</name>
<dbReference type="OrthoDB" id="10070965at2759"/>
<feature type="region of interest" description="Disordered" evidence="3">
    <location>
        <begin position="307"/>
        <end position="515"/>
    </location>
</feature>
<protein>
    <recommendedName>
        <fullName evidence="4">Suppressor of white apricot N-terminal domain-containing protein</fullName>
    </recommendedName>
</protein>
<sequence length="720" mass="84095">MWHEARRQEKLLRAKMVDCSKRAERRRKFYENIRKDPEQFMQVHGKRFPIHADKSIAKAAEDCNILRKWQGDPDVLIDRFDARAHLDSIPAANKTPIQPDSEAEKEELVCDFERYRVLIINEFRDVSEKTYLRKIAEKEFWLLGRDEDNRRNEADKKKKSADSKASIGFRYDGDVVNKNNGHDDLDDDSDEEPDMEDIDVELDLNALDAESTRRANQCGEAFGVKKGLLVSMLRADQSSKKDADELRSIERQKAALAGKDAKQERQMLKRQRNLIMGKSTRHEGTTTLLSFVEKSAKQRRSILDDMEKMGESSSDDEKDAKPEFILSFGGEGNKAHESDHEDKEEPKTLMGPQLPNEQYRHMLNLARRDESPDIKEREESKTKDSRSRSPRSPRRRQRSRSRTRSRSRSRSRDRRIDRERNRERSRDRDRKRRKEMKKYRRSSSSSSGEDRPLFGRRKEESGGKDNQKSPSRSPKEESSSSSEDEEVEMLEIRSSMSESEKERVEIENRKRRVKRTKKLVKENKITTKDVDSEEEAKKEIARRIKMKMSKALKKTVEELTQLEEEKRLEAEKEKRVRDELLLIEQEERRERERKKRREEREKESDDRKDRDKDRKRSKKVVIVKENEEDDLEVTIEAEKGSEIEEGAEREAEAGIQIAGGDDETERQKGQGGIAEESCAFVGEIPAPEDEPEPTPPTCRFVRTAVEKLGKLPVKNDFGPF</sequence>
<feature type="compositionally biased region" description="Basic and acidic residues" evidence="3">
    <location>
        <begin position="172"/>
        <end position="183"/>
    </location>
</feature>
<feature type="compositionally biased region" description="Basic and acidic residues" evidence="3">
    <location>
        <begin position="636"/>
        <end position="652"/>
    </location>
</feature>
<evidence type="ECO:0000259" key="4">
    <source>
        <dbReference type="SMART" id="SM01141"/>
    </source>
</evidence>
<feature type="compositionally biased region" description="Basic and acidic residues" evidence="3">
    <location>
        <begin position="498"/>
        <end position="508"/>
    </location>
</feature>
<evidence type="ECO:0000256" key="1">
    <source>
        <dbReference type="ARBA" id="ARBA00022664"/>
    </source>
</evidence>
<feature type="region of interest" description="Disordered" evidence="3">
    <location>
        <begin position="588"/>
        <end position="676"/>
    </location>
</feature>
<dbReference type="InterPro" id="IPR040397">
    <property type="entry name" value="SWAP"/>
</dbReference>
<keyword evidence="1" id="KW-0507">mRNA processing</keyword>
<feature type="region of interest" description="Disordered" evidence="3">
    <location>
        <begin position="172"/>
        <end position="193"/>
    </location>
</feature>
<feature type="compositionally biased region" description="Basic and acidic residues" evidence="3">
    <location>
        <begin position="333"/>
        <end position="347"/>
    </location>
</feature>
<proteinExistence type="predicted"/>
<evidence type="ECO:0000313" key="6">
    <source>
        <dbReference type="Proteomes" id="UP000218231"/>
    </source>
</evidence>
<dbReference type="Proteomes" id="UP000218231">
    <property type="component" value="Unassembled WGS sequence"/>
</dbReference>
<dbReference type="SMART" id="SM01141">
    <property type="entry name" value="DRY_EERY"/>
    <property type="match status" value="1"/>
</dbReference>
<evidence type="ECO:0000256" key="2">
    <source>
        <dbReference type="ARBA" id="ARBA00023187"/>
    </source>
</evidence>
<dbReference type="PANTHER" id="PTHR13161">
    <property type="entry name" value="SPLICING FACTOR SUPPRESSOR OF WHITE APRICOT"/>
    <property type="match status" value="1"/>
</dbReference>
<feature type="compositionally biased region" description="Basic and acidic residues" evidence="3">
    <location>
        <begin position="448"/>
        <end position="478"/>
    </location>
</feature>
<keyword evidence="6" id="KW-1185">Reference proteome</keyword>
<dbReference type="GO" id="GO:0008380">
    <property type="term" value="P:RNA splicing"/>
    <property type="evidence" value="ECO:0007669"/>
    <property type="project" value="UniProtKB-KW"/>
</dbReference>
<gene>
    <name evidence="5" type="ORF">WR25_07642</name>
</gene>
<feature type="compositionally biased region" description="Basic and acidic residues" evidence="3">
    <location>
        <begin position="366"/>
        <end position="387"/>
    </location>
</feature>
<feature type="compositionally biased region" description="Acidic residues" evidence="3">
    <location>
        <begin position="626"/>
        <end position="635"/>
    </location>
</feature>
<dbReference type="Pfam" id="PF09750">
    <property type="entry name" value="DRY_EERY"/>
    <property type="match status" value="1"/>
</dbReference>
<feature type="domain" description="Suppressor of white apricot N-terminal" evidence="4">
    <location>
        <begin position="39"/>
        <end position="175"/>
    </location>
</feature>
<accession>A0A2A2LV00</accession>
<organism evidence="5 6">
    <name type="scientific">Diploscapter pachys</name>
    <dbReference type="NCBI Taxonomy" id="2018661"/>
    <lineage>
        <taxon>Eukaryota</taxon>
        <taxon>Metazoa</taxon>
        <taxon>Ecdysozoa</taxon>
        <taxon>Nematoda</taxon>
        <taxon>Chromadorea</taxon>
        <taxon>Rhabditida</taxon>
        <taxon>Rhabditina</taxon>
        <taxon>Rhabditomorpha</taxon>
        <taxon>Rhabditoidea</taxon>
        <taxon>Rhabditidae</taxon>
        <taxon>Diploscapter</taxon>
    </lineage>
</organism>
<dbReference type="PANTHER" id="PTHR13161:SF4">
    <property type="entry name" value="CLK4-ASSOCIATING SERINE_ARGININE RICH PROTEIN"/>
    <property type="match status" value="1"/>
</dbReference>
<dbReference type="EMBL" id="LIAE01006407">
    <property type="protein sequence ID" value="PAV90019.1"/>
    <property type="molecule type" value="Genomic_DNA"/>
</dbReference>
<dbReference type="InterPro" id="IPR019147">
    <property type="entry name" value="SWAP_N_domain"/>
</dbReference>
<feature type="compositionally biased region" description="Basic and acidic residues" evidence="3">
    <location>
        <begin position="414"/>
        <end position="428"/>
    </location>
</feature>
<dbReference type="STRING" id="2018661.A0A2A2LV00"/>